<feature type="active site" description="Nucleophile" evidence="5">
    <location>
        <position position="15"/>
    </location>
</feature>
<feature type="binding site" evidence="5">
    <location>
        <position position="189"/>
    </location>
    <ligand>
        <name>Mg(2+)</name>
        <dbReference type="ChEBI" id="CHEBI:18420"/>
    </ligand>
</feature>
<evidence type="ECO:0000256" key="1">
    <source>
        <dbReference type="ARBA" id="ARBA00022723"/>
    </source>
</evidence>
<comment type="similarity">
    <text evidence="5">Belongs to the archaeal SPP-like hydrolase family.</text>
</comment>
<dbReference type="Gene3D" id="3.40.50.1000">
    <property type="entry name" value="HAD superfamily/HAD-like"/>
    <property type="match status" value="1"/>
</dbReference>
<keyword evidence="3 5" id="KW-0460">Magnesium</keyword>
<dbReference type="KEGG" id="mend:L6E24_05075"/>
<dbReference type="SFLD" id="SFLDG01140">
    <property type="entry name" value="C2.B:_Phosphomannomutase_and_P"/>
    <property type="match status" value="1"/>
</dbReference>
<dbReference type="AlphaFoldDB" id="A0A9E7PR55"/>
<dbReference type="SFLD" id="SFLDG01144">
    <property type="entry name" value="C2.B.4:_PGP_Like"/>
    <property type="match status" value="1"/>
</dbReference>
<comment type="catalytic activity">
    <reaction evidence="5">
        <text>2-phosphoglycolate + H2O = glycolate + phosphate</text>
        <dbReference type="Rhea" id="RHEA:14369"/>
        <dbReference type="ChEBI" id="CHEBI:15377"/>
        <dbReference type="ChEBI" id="CHEBI:29805"/>
        <dbReference type="ChEBI" id="CHEBI:43474"/>
        <dbReference type="ChEBI" id="CHEBI:58033"/>
        <dbReference type="EC" id="3.1.3.18"/>
    </reaction>
</comment>
<accession>A0A9E7PR55</accession>
<feature type="binding site" evidence="5">
    <location>
        <position position="17"/>
    </location>
    <ligand>
        <name>Mg(2+)</name>
        <dbReference type="ChEBI" id="CHEBI:18420"/>
    </ligand>
</feature>
<dbReference type="GeneID" id="74307045"/>
<feature type="binding site" evidence="5">
    <location>
        <position position="15"/>
    </location>
    <ligand>
        <name>Mg(2+)</name>
        <dbReference type="ChEBI" id="CHEBI:18420"/>
    </ligand>
</feature>
<organism evidence="7 8">
    <name type="scientific">Methanoplanus endosymbiosus</name>
    <dbReference type="NCBI Taxonomy" id="33865"/>
    <lineage>
        <taxon>Archaea</taxon>
        <taxon>Methanobacteriati</taxon>
        <taxon>Methanobacteriota</taxon>
        <taxon>Stenosarchaea group</taxon>
        <taxon>Methanomicrobia</taxon>
        <taxon>Methanomicrobiales</taxon>
        <taxon>Methanomicrobiaceae</taxon>
        <taxon>Methanoplanus</taxon>
    </lineage>
</organism>
<dbReference type="Pfam" id="PF08282">
    <property type="entry name" value="Hydrolase_3"/>
    <property type="match status" value="2"/>
</dbReference>
<keyword evidence="1 5" id="KW-0479">Metal-binding</keyword>
<feature type="binding site" evidence="5">
    <location>
        <position position="162"/>
    </location>
    <ligand>
        <name>substrate</name>
    </ligand>
</feature>
<evidence type="ECO:0000256" key="6">
    <source>
        <dbReference type="NCBIfam" id="TIGR01487"/>
    </source>
</evidence>
<dbReference type="InterPro" id="IPR006382">
    <property type="entry name" value="PGPase"/>
</dbReference>
<dbReference type="PANTHER" id="PTHR10000">
    <property type="entry name" value="PHOSPHOSERINE PHOSPHATASE"/>
    <property type="match status" value="1"/>
</dbReference>
<dbReference type="CDD" id="cd07514">
    <property type="entry name" value="HAD_Pase"/>
    <property type="match status" value="1"/>
</dbReference>
<comment type="cofactor">
    <cofactor evidence="5">
        <name>Mg(2+)</name>
        <dbReference type="ChEBI" id="CHEBI:18420"/>
    </cofactor>
</comment>
<gene>
    <name evidence="7" type="ORF">L6E24_05075</name>
</gene>
<dbReference type="NCBIfam" id="TIGR01487">
    <property type="entry name" value="Pglycolate_arch"/>
    <property type="match status" value="1"/>
</dbReference>
<evidence type="ECO:0000256" key="2">
    <source>
        <dbReference type="ARBA" id="ARBA00022801"/>
    </source>
</evidence>
<protein>
    <recommendedName>
        <fullName evidence="5 6">Phosphoglycolate phosphatase</fullName>
        <shortName evidence="5">PGP</shortName>
        <shortName evidence="5">PGPase</shortName>
        <ecNumber evidence="5 6">3.1.3.18</ecNumber>
    </recommendedName>
</protein>
<dbReference type="NCBIfam" id="TIGR01484">
    <property type="entry name" value="HAD-SF-IIB"/>
    <property type="match status" value="1"/>
</dbReference>
<dbReference type="GO" id="GO:0000287">
    <property type="term" value="F:magnesium ion binding"/>
    <property type="evidence" value="ECO:0007669"/>
    <property type="project" value="InterPro"/>
</dbReference>
<keyword evidence="2 5" id="KW-0378">Hydrolase</keyword>
<dbReference type="SFLD" id="SFLDS00003">
    <property type="entry name" value="Haloacid_Dehalogenase"/>
    <property type="match status" value="1"/>
</dbReference>
<keyword evidence="8" id="KW-1185">Reference proteome</keyword>
<dbReference type="InterPro" id="IPR006379">
    <property type="entry name" value="HAD-SF_hydro_IIB"/>
</dbReference>
<evidence type="ECO:0000313" key="8">
    <source>
        <dbReference type="Proteomes" id="UP001060368"/>
    </source>
</evidence>
<evidence type="ECO:0000256" key="3">
    <source>
        <dbReference type="ARBA" id="ARBA00022842"/>
    </source>
</evidence>
<name>A0A9E7PR55_9EURY</name>
<evidence type="ECO:0000313" key="7">
    <source>
        <dbReference type="EMBL" id="UUX93491.1"/>
    </source>
</evidence>
<dbReference type="NCBIfam" id="TIGR01482">
    <property type="entry name" value="SPP-subfamily"/>
    <property type="match status" value="1"/>
</dbReference>
<dbReference type="EC" id="3.1.3.18" evidence="5 6"/>
<dbReference type="SFLD" id="SFLDF00446">
    <property type="entry name" value="phosphoglycolate_phosphatase_3"/>
    <property type="match status" value="1"/>
</dbReference>
<dbReference type="InterPro" id="IPR023214">
    <property type="entry name" value="HAD_sf"/>
</dbReference>
<evidence type="ECO:0000256" key="5">
    <source>
        <dbReference type="HAMAP-Rule" id="MF_01419"/>
    </source>
</evidence>
<dbReference type="GO" id="GO:0008967">
    <property type="term" value="F:phosphoglycolate phosphatase activity"/>
    <property type="evidence" value="ECO:0007669"/>
    <property type="project" value="UniProtKB-UniRule"/>
</dbReference>
<dbReference type="EMBL" id="CP096115">
    <property type="protein sequence ID" value="UUX93491.1"/>
    <property type="molecule type" value="Genomic_DNA"/>
</dbReference>
<evidence type="ECO:0000256" key="4">
    <source>
        <dbReference type="ARBA" id="ARBA00023277"/>
    </source>
</evidence>
<dbReference type="Proteomes" id="UP001060368">
    <property type="component" value="Chromosome"/>
</dbReference>
<dbReference type="PANTHER" id="PTHR10000:SF8">
    <property type="entry name" value="HAD SUPERFAMILY HYDROLASE-LIKE, TYPE 3"/>
    <property type="match status" value="1"/>
</dbReference>
<dbReference type="SUPFAM" id="SSF56784">
    <property type="entry name" value="HAD-like"/>
    <property type="match status" value="1"/>
</dbReference>
<dbReference type="RefSeq" id="WP_257743628.1">
    <property type="nucleotide sequence ID" value="NZ_CP096115.1"/>
</dbReference>
<feature type="binding site" evidence="5">
    <location>
        <position position="185"/>
    </location>
    <ligand>
        <name>Mg(2+)</name>
        <dbReference type="ChEBI" id="CHEBI:18420"/>
    </ligand>
</feature>
<keyword evidence="4 5" id="KW-0119">Carbohydrate metabolism</keyword>
<dbReference type="InterPro" id="IPR036412">
    <property type="entry name" value="HAD-like_sf"/>
</dbReference>
<dbReference type="HAMAP" id="MF_01419">
    <property type="entry name" value="GPH_hydrolase_arch"/>
    <property type="match status" value="1"/>
</dbReference>
<comment type="function">
    <text evidence="5">Catalyzes the dephosphorylation of 2-phosphoglycolate.</text>
</comment>
<dbReference type="NCBIfam" id="NF002245">
    <property type="entry name" value="PRK01158.1"/>
    <property type="match status" value="1"/>
</dbReference>
<proteinExistence type="inferred from homology"/>
<dbReference type="GO" id="GO:0005829">
    <property type="term" value="C:cytosol"/>
    <property type="evidence" value="ECO:0007669"/>
    <property type="project" value="TreeGrafter"/>
</dbReference>
<reference evidence="7" key="1">
    <citation type="submission" date="2022-04" db="EMBL/GenBank/DDBJ databases">
        <title>Complete genome of Methanoplanus endosymbiosus DSM 3599.</title>
        <authorList>
            <person name="Chen S.-C."/>
            <person name="You Y.-T."/>
            <person name="Zhou Y.-Z."/>
            <person name="Lai M.-C."/>
        </authorList>
    </citation>
    <scope>NUCLEOTIDE SEQUENCE</scope>
    <source>
        <strain evidence="7">DSM 3599</strain>
    </source>
</reference>
<sequence length="237" mass="25735">MQNNSNFFPKAIITDVDGTITDKSRRINLAAVSAIRTLFDNNIPVVIASGNTLCSLTFLCKMLGTDGTVICENGGVYRMKYDGEIKIPGDKKICNEAFRRVESYYADKGIELNLYSPEYRFADVAFARNVSPDEVREIVSDMPVVILDSGFAVHIQSANSGKGNAFSYVADEMGLKVSDFVAFGDSHNDVDMLKKAGIGVAVAGGDSNAGEAADWISSRKYGDGFVEGVKKYFPSLF</sequence>
<dbReference type="Gene3D" id="3.90.1070.10">
    <property type="match status" value="1"/>
</dbReference>